<dbReference type="CDD" id="cd02440">
    <property type="entry name" value="AdoMet_MTases"/>
    <property type="match status" value="1"/>
</dbReference>
<reference evidence="8" key="1">
    <citation type="journal article" date="2021" name="PeerJ">
        <title>Extensive microbial diversity within the chicken gut microbiome revealed by metagenomics and culture.</title>
        <authorList>
            <person name="Gilroy R."/>
            <person name="Ravi A."/>
            <person name="Getino M."/>
            <person name="Pursley I."/>
            <person name="Horton D.L."/>
            <person name="Alikhan N.F."/>
            <person name="Baker D."/>
            <person name="Gharbi K."/>
            <person name="Hall N."/>
            <person name="Watson M."/>
            <person name="Adriaenssens E.M."/>
            <person name="Foster-Nyarko E."/>
            <person name="Jarju S."/>
            <person name="Secka A."/>
            <person name="Antonio M."/>
            <person name="Oren A."/>
            <person name="Chaudhuri R.R."/>
            <person name="La Ragione R."/>
            <person name="Hildebrand F."/>
            <person name="Pallen M.J."/>
        </authorList>
    </citation>
    <scope>NUCLEOTIDE SEQUENCE</scope>
    <source>
        <strain evidence="8">ChiSjej1B19-5720</strain>
    </source>
</reference>
<dbReference type="SUPFAM" id="SSF53335">
    <property type="entry name" value="S-adenosyl-L-methionine-dependent methyltransferases"/>
    <property type="match status" value="1"/>
</dbReference>
<evidence type="ECO:0000256" key="4">
    <source>
        <dbReference type="ARBA" id="ARBA00022691"/>
    </source>
</evidence>
<comment type="caution">
    <text evidence="8">The sequence shown here is derived from an EMBL/GenBank/DDBJ whole genome shotgun (WGS) entry which is preliminary data.</text>
</comment>
<keyword evidence="4" id="KW-0949">S-adenosyl-L-methionine</keyword>
<evidence type="ECO:0000313" key="9">
    <source>
        <dbReference type="Proteomes" id="UP000823842"/>
    </source>
</evidence>
<evidence type="ECO:0000259" key="7">
    <source>
        <dbReference type="Pfam" id="PF02384"/>
    </source>
</evidence>
<reference evidence="8" key="2">
    <citation type="submission" date="2021-04" db="EMBL/GenBank/DDBJ databases">
        <authorList>
            <person name="Gilroy R."/>
        </authorList>
    </citation>
    <scope>NUCLEOTIDE SEQUENCE</scope>
    <source>
        <strain evidence="8">ChiSjej1B19-5720</strain>
    </source>
</reference>
<evidence type="ECO:0000256" key="5">
    <source>
        <dbReference type="ARBA" id="ARBA00022747"/>
    </source>
</evidence>
<dbReference type="AlphaFoldDB" id="A0A9D2LRI6"/>
<dbReference type="GO" id="GO:0003677">
    <property type="term" value="F:DNA binding"/>
    <property type="evidence" value="ECO:0007669"/>
    <property type="project" value="InterPro"/>
</dbReference>
<dbReference type="PANTHER" id="PTHR42933">
    <property type="entry name" value="SLR6095 PROTEIN"/>
    <property type="match status" value="1"/>
</dbReference>
<dbReference type="GO" id="GO:0032259">
    <property type="term" value="P:methylation"/>
    <property type="evidence" value="ECO:0007669"/>
    <property type="project" value="UniProtKB-KW"/>
</dbReference>
<protein>
    <recommendedName>
        <fullName evidence="1">site-specific DNA-methyltransferase (adenine-specific)</fullName>
        <ecNumber evidence="1">2.1.1.72</ecNumber>
    </recommendedName>
</protein>
<evidence type="ECO:0000256" key="2">
    <source>
        <dbReference type="ARBA" id="ARBA00022603"/>
    </source>
</evidence>
<dbReference type="Gene3D" id="3.40.50.150">
    <property type="entry name" value="Vaccinia Virus protein VP39"/>
    <property type="match status" value="1"/>
</dbReference>
<accession>A0A9D2LRI6</accession>
<evidence type="ECO:0000256" key="3">
    <source>
        <dbReference type="ARBA" id="ARBA00022679"/>
    </source>
</evidence>
<gene>
    <name evidence="8" type="ORF">IAA06_03145</name>
</gene>
<dbReference type="PANTHER" id="PTHR42933:SF1">
    <property type="entry name" value="SITE-SPECIFIC DNA-METHYLTRANSFERASE (ADENINE-SPECIFIC)"/>
    <property type="match status" value="1"/>
</dbReference>
<dbReference type="InterPro" id="IPR003356">
    <property type="entry name" value="DNA_methylase_A-5"/>
</dbReference>
<keyword evidence="3" id="KW-0808">Transferase</keyword>
<keyword evidence="5" id="KW-0680">Restriction system</keyword>
<dbReference type="GO" id="GO:0009007">
    <property type="term" value="F:site-specific DNA-methyltransferase (adenine-specific) activity"/>
    <property type="evidence" value="ECO:0007669"/>
    <property type="project" value="UniProtKB-EC"/>
</dbReference>
<dbReference type="PRINTS" id="PR00507">
    <property type="entry name" value="N12N6MTFRASE"/>
</dbReference>
<dbReference type="EMBL" id="DWYZ01000070">
    <property type="protein sequence ID" value="HJB27774.1"/>
    <property type="molecule type" value="Genomic_DNA"/>
</dbReference>
<feature type="domain" description="DNA methylase adenine-specific" evidence="7">
    <location>
        <begin position="121"/>
        <end position="385"/>
    </location>
</feature>
<evidence type="ECO:0000256" key="6">
    <source>
        <dbReference type="ARBA" id="ARBA00047942"/>
    </source>
</evidence>
<dbReference type="GO" id="GO:0008170">
    <property type="term" value="F:N-methyltransferase activity"/>
    <property type="evidence" value="ECO:0007669"/>
    <property type="project" value="InterPro"/>
</dbReference>
<evidence type="ECO:0000256" key="1">
    <source>
        <dbReference type="ARBA" id="ARBA00011900"/>
    </source>
</evidence>
<proteinExistence type="predicted"/>
<evidence type="ECO:0000313" key="8">
    <source>
        <dbReference type="EMBL" id="HJB27774.1"/>
    </source>
</evidence>
<keyword evidence="2 8" id="KW-0489">Methyltransferase</keyword>
<name>A0A9D2LRI6_9FIRM</name>
<dbReference type="Pfam" id="PF02384">
    <property type="entry name" value="N6_Mtase"/>
    <property type="match status" value="1"/>
</dbReference>
<sequence>MGEKIISEGIDAWRISGGRNFPVLLFYRYLCETKEAGDTTVGDILFPAGARFKDAADKASQGTLSWKWLTDMLYKGREKLENYRGDTILEDLFLLERMDDALLAQLVGMTARLEIQERDDYRKIFTACAAEESRKTGDFYTPLCLSELMAGLVASHYKVVDNLYDPACGAGFLLSGVSRVCKVKNIYGCDVNDQALRLAKILAVIDGVDVSSLHFTCGDMLAHKGKEIYQVQVANPPFSMNLKGKYTMPIQCGAFADWAIIQNIISHMGERAFVILPLGVLYRNGKDKNVRKWFLEEKFLETLILLPRRLFPGTPIPVCCMALTKDNIRDHFFLIDATDMYTKKRGGAYISQDQVMDILGMYQKRKNIEGVAAKVRWDEIQDGNLYIRLAGTKENKEQTDWNGYEKEIREKITTVSRLEELIGRLCRWK</sequence>
<dbReference type="GO" id="GO:0009307">
    <property type="term" value="P:DNA restriction-modification system"/>
    <property type="evidence" value="ECO:0007669"/>
    <property type="project" value="UniProtKB-KW"/>
</dbReference>
<dbReference type="Proteomes" id="UP000823842">
    <property type="component" value="Unassembled WGS sequence"/>
</dbReference>
<dbReference type="InterPro" id="IPR029063">
    <property type="entry name" value="SAM-dependent_MTases_sf"/>
</dbReference>
<dbReference type="InterPro" id="IPR051537">
    <property type="entry name" value="DNA_Adenine_Mtase"/>
</dbReference>
<organism evidence="8 9">
    <name type="scientific">Candidatus Blautia faecavium</name>
    <dbReference type="NCBI Taxonomy" id="2838487"/>
    <lineage>
        <taxon>Bacteria</taxon>
        <taxon>Bacillati</taxon>
        <taxon>Bacillota</taxon>
        <taxon>Clostridia</taxon>
        <taxon>Lachnospirales</taxon>
        <taxon>Lachnospiraceae</taxon>
        <taxon>Blautia</taxon>
    </lineage>
</organism>
<dbReference type="EC" id="2.1.1.72" evidence="1"/>
<comment type="catalytic activity">
    <reaction evidence="6">
        <text>a 2'-deoxyadenosine in DNA + S-adenosyl-L-methionine = an N(6)-methyl-2'-deoxyadenosine in DNA + S-adenosyl-L-homocysteine + H(+)</text>
        <dbReference type="Rhea" id="RHEA:15197"/>
        <dbReference type="Rhea" id="RHEA-COMP:12418"/>
        <dbReference type="Rhea" id="RHEA-COMP:12419"/>
        <dbReference type="ChEBI" id="CHEBI:15378"/>
        <dbReference type="ChEBI" id="CHEBI:57856"/>
        <dbReference type="ChEBI" id="CHEBI:59789"/>
        <dbReference type="ChEBI" id="CHEBI:90615"/>
        <dbReference type="ChEBI" id="CHEBI:90616"/>
        <dbReference type="EC" id="2.1.1.72"/>
    </reaction>
</comment>